<evidence type="ECO:0000256" key="2">
    <source>
        <dbReference type="ARBA" id="ARBA00022490"/>
    </source>
</evidence>
<dbReference type="InterPro" id="IPR018060">
    <property type="entry name" value="HTH_AraC"/>
</dbReference>
<feature type="domain" description="GGDEF" evidence="11">
    <location>
        <begin position="172"/>
        <end position="303"/>
    </location>
</feature>
<dbReference type="Pfam" id="PF12833">
    <property type="entry name" value="HTH_18"/>
    <property type="match status" value="1"/>
</dbReference>
<dbReference type="AlphaFoldDB" id="A0A7X3CPP7"/>
<proteinExistence type="predicted"/>
<keyword evidence="6" id="KW-0238">DNA-binding</keyword>
<keyword evidence="5" id="KW-0805">Transcription regulation</keyword>
<name>A0A7X3CPP7_9BACL</name>
<dbReference type="InterPro" id="IPR041522">
    <property type="entry name" value="CdaR_GGDEF"/>
</dbReference>
<evidence type="ECO:0000313" key="14">
    <source>
        <dbReference type="Proteomes" id="UP000447876"/>
    </source>
</evidence>
<dbReference type="SMART" id="SM00342">
    <property type="entry name" value="HTH_ARAC"/>
    <property type="match status" value="1"/>
</dbReference>
<feature type="domain" description="Response regulatory" evidence="10">
    <location>
        <begin position="3"/>
        <end position="120"/>
    </location>
</feature>
<comment type="subcellular location">
    <subcellularLocation>
        <location evidence="1">Cytoplasm</location>
    </subcellularLocation>
</comment>
<feature type="modified residue" description="4-aspartylphosphate" evidence="8">
    <location>
        <position position="55"/>
    </location>
</feature>
<dbReference type="Pfam" id="PF17853">
    <property type="entry name" value="GGDEF_2"/>
    <property type="match status" value="1"/>
</dbReference>
<evidence type="ECO:0000256" key="8">
    <source>
        <dbReference type="PROSITE-ProRule" id="PRU00169"/>
    </source>
</evidence>
<accession>A0A7X3CPP7</accession>
<dbReference type="EMBL" id="WNZW01000018">
    <property type="protein sequence ID" value="MUG48028.1"/>
    <property type="molecule type" value="Genomic_DNA"/>
</dbReference>
<dbReference type="Pfam" id="PF00072">
    <property type="entry name" value="Response_reg"/>
    <property type="match status" value="1"/>
</dbReference>
<dbReference type="GO" id="GO:0005737">
    <property type="term" value="C:cytoplasm"/>
    <property type="evidence" value="ECO:0007669"/>
    <property type="project" value="UniProtKB-SubCell"/>
</dbReference>
<evidence type="ECO:0000259" key="10">
    <source>
        <dbReference type="PROSITE" id="PS50110"/>
    </source>
</evidence>
<keyword evidence="4" id="KW-0902">Two-component regulatory system</keyword>
<evidence type="ECO:0000256" key="7">
    <source>
        <dbReference type="ARBA" id="ARBA00023163"/>
    </source>
</evidence>
<evidence type="ECO:0000313" key="12">
    <source>
        <dbReference type="EMBL" id="GIP61233.1"/>
    </source>
</evidence>
<dbReference type="GO" id="GO:0043565">
    <property type="term" value="F:sequence-specific DNA binding"/>
    <property type="evidence" value="ECO:0007669"/>
    <property type="project" value="InterPro"/>
</dbReference>
<evidence type="ECO:0000313" key="15">
    <source>
        <dbReference type="Proteomes" id="UP000681290"/>
    </source>
</evidence>
<organism evidence="13 14">
    <name type="scientific">Paenibacillus woosongensis</name>
    <dbReference type="NCBI Taxonomy" id="307580"/>
    <lineage>
        <taxon>Bacteria</taxon>
        <taxon>Bacillati</taxon>
        <taxon>Bacillota</taxon>
        <taxon>Bacilli</taxon>
        <taxon>Bacillales</taxon>
        <taxon>Paenibacillaceae</taxon>
        <taxon>Paenibacillus</taxon>
    </lineage>
</organism>
<sequence>MLKLIIIDDDGLIRRGLSHTIRWEELNIELAGTAADGERGLELIEKTEPHIIIADIRMPIMDGLALTGIVKSRYPEMKIILMTGYDELEFAKEALKMKVFDYLLKPVDNQNLLDAVQRAAAEWHHDHQLKLKLLEGIPLLKHRFFERLIRGKLSEEELSIQARMLDLNFDYDFYMTVILKADDYAADHSSHRFGREMLKYCIENVAHEIITREQAGFVFESIDDEIIVLFAWKGPDEHLQSRAFDLTEEIRASVEQYLKTTVTAGMGFLYGQLASVTKSYSDAKSALEIRHIIGKNQVISIQDTGLPLSPQSVDILDLEKTLTLKVKLGLEKDAEQVLEQIEAKLLSTRSITLQQVKLKALETAVLIYADADLRELVHEDDFNRLTELIHRKQTVREVFAEIRQMASLLANAMNASRESQQKEIVKQAMDFIEQNYMRERLSLQDVADEVHISPTYLSYIFKKEQNINFSDYLLETRMKVAMELLRMKDLKSYEVAELVGYSNAQYFSTCFKKYTGCSPSAFKGES</sequence>
<gene>
    <name evidence="13" type="ORF">GNP95_24090</name>
    <name evidence="12" type="ORF">J15TS10_50470</name>
</gene>
<dbReference type="InterPro" id="IPR011006">
    <property type="entry name" value="CheY-like_superfamily"/>
</dbReference>
<evidence type="ECO:0000256" key="1">
    <source>
        <dbReference type="ARBA" id="ARBA00004496"/>
    </source>
</evidence>
<evidence type="ECO:0000259" key="9">
    <source>
        <dbReference type="PROSITE" id="PS01124"/>
    </source>
</evidence>
<dbReference type="Proteomes" id="UP000447876">
    <property type="component" value="Unassembled WGS sequence"/>
</dbReference>
<evidence type="ECO:0000256" key="5">
    <source>
        <dbReference type="ARBA" id="ARBA00023015"/>
    </source>
</evidence>
<dbReference type="GO" id="GO:0000160">
    <property type="term" value="P:phosphorelay signal transduction system"/>
    <property type="evidence" value="ECO:0007669"/>
    <property type="project" value="UniProtKB-KW"/>
</dbReference>
<dbReference type="Gene3D" id="3.40.50.2300">
    <property type="match status" value="1"/>
</dbReference>
<dbReference type="OrthoDB" id="9794370at2"/>
<dbReference type="PANTHER" id="PTHR42713:SF3">
    <property type="entry name" value="TRANSCRIPTIONAL REGULATORY PROTEIN HPTR"/>
    <property type="match status" value="1"/>
</dbReference>
<dbReference type="EMBL" id="BOSM01000015">
    <property type="protein sequence ID" value="GIP61233.1"/>
    <property type="molecule type" value="Genomic_DNA"/>
</dbReference>
<evidence type="ECO:0000313" key="13">
    <source>
        <dbReference type="EMBL" id="MUG48028.1"/>
    </source>
</evidence>
<dbReference type="CDD" id="cd17536">
    <property type="entry name" value="REC_YesN-like"/>
    <property type="match status" value="1"/>
</dbReference>
<reference evidence="13 14" key="1">
    <citation type="submission" date="2019-11" db="EMBL/GenBank/DDBJ databases">
        <title>Draft genome sequences of five Paenibacillus species of dairy origin.</title>
        <authorList>
            <person name="Olajide A.M."/>
            <person name="Chen S."/>
            <person name="Lapointe G."/>
        </authorList>
    </citation>
    <scope>NUCLEOTIDE SEQUENCE [LARGE SCALE GENOMIC DNA]</scope>
    <source>
        <strain evidence="13 14">12CR55</strain>
    </source>
</reference>
<evidence type="ECO:0000256" key="4">
    <source>
        <dbReference type="ARBA" id="ARBA00023012"/>
    </source>
</evidence>
<reference evidence="12 15" key="2">
    <citation type="submission" date="2021-03" db="EMBL/GenBank/DDBJ databases">
        <title>Antimicrobial resistance genes in bacteria isolated from Japanese honey, and their potential for conferring macrolide and lincosamide resistance in the American foulbrood pathogen Paenibacillus larvae.</title>
        <authorList>
            <person name="Okamoto M."/>
            <person name="Kumagai M."/>
            <person name="Kanamori H."/>
            <person name="Takamatsu D."/>
        </authorList>
    </citation>
    <scope>NUCLEOTIDE SEQUENCE [LARGE SCALE GENOMIC DNA]</scope>
    <source>
        <strain evidence="12 15">J15TS10</strain>
    </source>
</reference>
<keyword evidence="15" id="KW-1185">Reference proteome</keyword>
<dbReference type="PANTHER" id="PTHR42713">
    <property type="entry name" value="HISTIDINE KINASE-RELATED"/>
    <property type="match status" value="1"/>
</dbReference>
<keyword evidence="3 8" id="KW-0597">Phosphoprotein</keyword>
<dbReference type="Gene3D" id="1.10.10.60">
    <property type="entry name" value="Homeodomain-like"/>
    <property type="match status" value="2"/>
</dbReference>
<dbReference type="RefSeq" id="WP_155613375.1">
    <property type="nucleotide sequence ID" value="NZ_BOSM01000015.1"/>
</dbReference>
<dbReference type="InterPro" id="IPR051552">
    <property type="entry name" value="HptR"/>
</dbReference>
<comment type="caution">
    <text evidence="13">The sequence shown here is derived from an EMBL/GenBank/DDBJ whole genome shotgun (WGS) entry which is preliminary data.</text>
</comment>
<dbReference type="PROSITE" id="PS01124">
    <property type="entry name" value="HTH_ARAC_FAMILY_2"/>
    <property type="match status" value="1"/>
</dbReference>
<dbReference type="Proteomes" id="UP000681290">
    <property type="component" value="Unassembled WGS sequence"/>
</dbReference>
<dbReference type="SUPFAM" id="SSF46689">
    <property type="entry name" value="Homeodomain-like"/>
    <property type="match status" value="2"/>
</dbReference>
<protein>
    <submittedName>
        <fullName evidence="12">AraC family transcriptional regulator</fullName>
    </submittedName>
    <submittedName>
        <fullName evidence="13">Response regulator</fullName>
    </submittedName>
</protein>
<dbReference type="SMART" id="SM00448">
    <property type="entry name" value="REC"/>
    <property type="match status" value="1"/>
</dbReference>
<dbReference type="PROSITE" id="PS50887">
    <property type="entry name" value="GGDEF"/>
    <property type="match status" value="1"/>
</dbReference>
<evidence type="ECO:0000259" key="11">
    <source>
        <dbReference type="PROSITE" id="PS50887"/>
    </source>
</evidence>
<evidence type="ECO:0000256" key="6">
    <source>
        <dbReference type="ARBA" id="ARBA00023125"/>
    </source>
</evidence>
<dbReference type="PROSITE" id="PS50110">
    <property type="entry name" value="RESPONSE_REGULATORY"/>
    <property type="match status" value="1"/>
</dbReference>
<keyword evidence="2" id="KW-0963">Cytoplasm</keyword>
<keyword evidence="7" id="KW-0804">Transcription</keyword>
<feature type="domain" description="HTH araC/xylS-type" evidence="9">
    <location>
        <begin position="426"/>
        <end position="525"/>
    </location>
</feature>
<dbReference type="InterPro" id="IPR001789">
    <property type="entry name" value="Sig_transdc_resp-reg_receiver"/>
</dbReference>
<dbReference type="InterPro" id="IPR000160">
    <property type="entry name" value="GGDEF_dom"/>
</dbReference>
<dbReference type="InterPro" id="IPR009057">
    <property type="entry name" value="Homeodomain-like_sf"/>
</dbReference>
<dbReference type="GO" id="GO:0003700">
    <property type="term" value="F:DNA-binding transcription factor activity"/>
    <property type="evidence" value="ECO:0007669"/>
    <property type="project" value="InterPro"/>
</dbReference>
<evidence type="ECO:0000256" key="3">
    <source>
        <dbReference type="ARBA" id="ARBA00022553"/>
    </source>
</evidence>
<dbReference type="SUPFAM" id="SSF52172">
    <property type="entry name" value="CheY-like"/>
    <property type="match status" value="1"/>
</dbReference>